<dbReference type="GO" id="GO:1900376">
    <property type="term" value="P:regulation of secondary metabolite biosynthetic process"/>
    <property type="evidence" value="ECO:0007669"/>
    <property type="project" value="TreeGrafter"/>
</dbReference>
<keyword evidence="2" id="KW-0678">Repressor</keyword>
<dbReference type="InterPro" id="IPR043135">
    <property type="entry name" value="Fur_C"/>
</dbReference>
<comment type="cofactor">
    <cofactor evidence="7">
        <name>Zn(2+)</name>
        <dbReference type="ChEBI" id="CHEBI:29105"/>
    </cofactor>
    <text evidence="7">Binds 1 zinc ion per subunit.</text>
</comment>
<evidence type="ECO:0000256" key="6">
    <source>
        <dbReference type="ARBA" id="ARBA00023163"/>
    </source>
</evidence>
<keyword evidence="4" id="KW-0805">Transcription regulation</keyword>
<dbReference type="Proteomes" id="UP000003610">
    <property type="component" value="Unassembled WGS sequence"/>
</dbReference>
<dbReference type="AlphaFoldDB" id="E1KML7"/>
<feature type="binding site" evidence="7">
    <location>
        <position position="148"/>
    </location>
    <ligand>
        <name>Zn(2+)</name>
        <dbReference type="ChEBI" id="CHEBI:29105"/>
    </ligand>
</feature>
<dbReference type="GO" id="GO:0045892">
    <property type="term" value="P:negative regulation of DNA-templated transcription"/>
    <property type="evidence" value="ECO:0007669"/>
    <property type="project" value="TreeGrafter"/>
</dbReference>
<dbReference type="PANTHER" id="PTHR33202">
    <property type="entry name" value="ZINC UPTAKE REGULATION PROTEIN"/>
    <property type="match status" value="1"/>
</dbReference>
<comment type="similarity">
    <text evidence="1">Belongs to the Fur family.</text>
</comment>
<dbReference type="GO" id="GO:0003700">
    <property type="term" value="F:DNA-binding transcription factor activity"/>
    <property type="evidence" value="ECO:0007669"/>
    <property type="project" value="InterPro"/>
</dbReference>
<name>E1KML7_9BACT</name>
<feature type="binding site" evidence="7">
    <location>
        <position position="145"/>
    </location>
    <ligand>
        <name>Zn(2+)</name>
        <dbReference type="ChEBI" id="CHEBI:29105"/>
    </ligand>
</feature>
<evidence type="ECO:0000256" key="2">
    <source>
        <dbReference type="ARBA" id="ARBA00022491"/>
    </source>
</evidence>
<keyword evidence="7" id="KW-0479">Metal-binding</keyword>
<feature type="binding site" evidence="7">
    <location>
        <position position="107"/>
    </location>
    <ligand>
        <name>Zn(2+)</name>
        <dbReference type="ChEBI" id="CHEBI:29105"/>
    </ligand>
</feature>
<evidence type="ECO:0000256" key="4">
    <source>
        <dbReference type="ARBA" id="ARBA00023015"/>
    </source>
</evidence>
<dbReference type="Gene3D" id="3.30.1490.190">
    <property type="match status" value="1"/>
</dbReference>
<keyword evidence="3 7" id="KW-0862">Zinc</keyword>
<comment type="caution">
    <text evidence="8">The sequence shown here is derived from an EMBL/GenBank/DDBJ whole genome shotgun (WGS) entry which is preliminary data.</text>
</comment>
<sequence length="159" mass="18231">MCIFATKKTKIQANMYMDPAYQKLIECGIRPSLQRIEIMRYLQTHFTHPTIDEIFNDLRAKIPTVSKTTIYNTLRMFSEKGGALMITIDEHRVCYDGNTTPHAHFCCKECGKVYDLFDMQPPVAQSKTFGGFQIDDAQLYYKGVCPACLEKQPKSEKVS</sequence>
<dbReference type="GO" id="GO:0008270">
    <property type="term" value="F:zinc ion binding"/>
    <property type="evidence" value="ECO:0007669"/>
    <property type="project" value="TreeGrafter"/>
</dbReference>
<evidence type="ECO:0000256" key="1">
    <source>
        <dbReference type="ARBA" id="ARBA00007957"/>
    </source>
</evidence>
<dbReference type="CDD" id="cd07153">
    <property type="entry name" value="Fur_like"/>
    <property type="match status" value="1"/>
</dbReference>
<feature type="binding site" evidence="7">
    <location>
        <position position="110"/>
    </location>
    <ligand>
        <name>Zn(2+)</name>
        <dbReference type="ChEBI" id="CHEBI:29105"/>
    </ligand>
</feature>
<reference evidence="8 9" key="1">
    <citation type="submission" date="2010-08" db="EMBL/GenBank/DDBJ databases">
        <authorList>
            <person name="Durkin A.S."/>
            <person name="Madupu R."/>
            <person name="Torralba M."/>
            <person name="Gillis M."/>
            <person name="Methe B."/>
            <person name="Sutton G."/>
            <person name="Nelson K.E."/>
        </authorList>
    </citation>
    <scope>NUCLEOTIDE SEQUENCE [LARGE SCALE GENOMIC DNA]</scope>
    <source>
        <strain evidence="8 9">FB035-09AN</strain>
    </source>
</reference>
<keyword evidence="5" id="KW-0238">DNA-binding</keyword>
<dbReference type="Pfam" id="PF01475">
    <property type="entry name" value="FUR"/>
    <property type="match status" value="1"/>
</dbReference>
<evidence type="ECO:0000313" key="9">
    <source>
        <dbReference type="Proteomes" id="UP000003610"/>
    </source>
</evidence>
<dbReference type="GO" id="GO:0000976">
    <property type="term" value="F:transcription cis-regulatory region binding"/>
    <property type="evidence" value="ECO:0007669"/>
    <property type="project" value="TreeGrafter"/>
</dbReference>
<gene>
    <name evidence="8" type="ORF">HMPREF9296_0141</name>
</gene>
<proteinExistence type="inferred from homology"/>
<accession>E1KML7</accession>
<evidence type="ECO:0000313" key="8">
    <source>
        <dbReference type="EMBL" id="EFL47295.1"/>
    </source>
</evidence>
<organism evidence="8 9">
    <name type="scientific">Prevotella disiens FB035-09AN</name>
    <dbReference type="NCBI Taxonomy" id="866771"/>
    <lineage>
        <taxon>Bacteria</taxon>
        <taxon>Pseudomonadati</taxon>
        <taxon>Bacteroidota</taxon>
        <taxon>Bacteroidia</taxon>
        <taxon>Bacteroidales</taxon>
        <taxon>Prevotellaceae</taxon>
        <taxon>Prevotella</taxon>
    </lineage>
</organism>
<dbReference type="PANTHER" id="PTHR33202:SF8">
    <property type="entry name" value="PEROXIDE-RESPONSIVE REPRESSOR PERR"/>
    <property type="match status" value="1"/>
</dbReference>
<dbReference type="InterPro" id="IPR002481">
    <property type="entry name" value="FUR"/>
</dbReference>
<dbReference type="eggNOG" id="COG0735">
    <property type="taxonomic scope" value="Bacteria"/>
</dbReference>
<protein>
    <submittedName>
        <fullName evidence="8">Transcriptional regulator, Fur family</fullName>
    </submittedName>
</protein>
<evidence type="ECO:0000256" key="7">
    <source>
        <dbReference type="PIRSR" id="PIRSR602481-1"/>
    </source>
</evidence>
<keyword evidence="6" id="KW-0804">Transcription</keyword>
<dbReference type="EMBL" id="AEDO01000004">
    <property type="protein sequence ID" value="EFL47295.1"/>
    <property type="molecule type" value="Genomic_DNA"/>
</dbReference>
<evidence type="ECO:0000256" key="3">
    <source>
        <dbReference type="ARBA" id="ARBA00022833"/>
    </source>
</evidence>
<dbReference type="InterPro" id="IPR036390">
    <property type="entry name" value="WH_DNA-bd_sf"/>
</dbReference>
<evidence type="ECO:0000256" key="5">
    <source>
        <dbReference type="ARBA" id="ARBA00023125"/>
    </source>
</evidence>
<dbReference type="Gene3D" id="1.10.10.10">
    <property type="entry name" value="Winged helix-like DNA-binding domain superfamily/Winged helix DNA-binding domain"/>
    <property type="match status" value="1"/>
</dbReference>
<dbReference type="SUPFAM" id="SSF46785">
    <property type="entry name" value="Winged helix' DNA-binding domain"/>
    <property type="match status" value="1"/>
</dbReference>
<dbReference type="InterPro" id="IPR036388">
    <property type="entry name" value="WH-like_DNA-bd_sf"/>
</dbReference>
<dbReference type="STRING" id="866771.HMPREF9296_0141"/>